<keyword evidence="3" id="KW-1185">Reference proteome</keyword>
<gene>
    <name evidence="2" type="ORF">CEXT_470721</name>
</gene>
<protein>
    <submittedName>
        <fullName evidence="2">Uncharacterized protein</fullName>
    </submittedName>
</protein>
<feature type="region of interest" description="Disordered" evidence="1">
    <location>
        <begin position="174"/>
        <end position="203"/>
    </location>
</feature>
<evidence type="ECO:0000313" key="3">
    <source>
        <dbReference type="Proteomes" id="UP001054945"/>
    </source>
</evidence>
<dbReference type="EMBL" id="BPLR01011950">
    <property type="protein sequence ID" value="GIY50176.1"/>
    <property type="molecule type" value="Genomic_DNA"/>
</dbReference>
<proteinExistence type="predicted"/>
<sequence>MAYIGSSCKIPLLQSKLPFSKSQHRLMKTPNRYTACQGASFWPTTRTRFVPSRKPIPVNERTSALKVCSSPLCSAGVVFDLSGHRNSIRMCLCCTASTEVNSIFPSVHFFSCRLIRRPSSVAVTAQRDFQASDKPWMAIGVPMRATDTIDVYSENTADLLDIYSPADNAIVPPSCPDRLAPGSSSDPRAHGVETQSHSSGCGLRLAPMAPADHAFRRRYDDPYICGSIKICCEIGKWAEKPSVSWFEENENTENDRPSTTGFKAK</sequence>
<dbReference type="Proteomes" id="UP001054945">
    <property type="component" value="Unassembled WGS sequence"/>
</dbReference>
<name>A0AAV4TYB4_CAEEX</name>
<dbReference type="AlphaFoldDB" id="A0AAV4TYB4"/>
<evidence type="ECO:0000313" key="2">
    <source>
        <dbReference type="EMBL" id="GIY50176.1"/>
    </source>
</evidence>
<comment type="caution">
    <text evidence="2">The sequence shown here is derived from an EMBL/GenBank/DDBJ whole genome shotgun (WGS) entry which is preliminary data.</text>
</comment>
<reference evidence="2 3" key="1">
    <citation type="submission" date="2021-06" db="EMBL/GenBank/DDBJ databases">
        <title>Caerostris extrusa draft genome.</title>
        <authorList>
            <person name="Kono N."/>
            <person name="Arakawa K."/>
        </authorList>
    </citation>
    <scope>NUCLEOTIDE SEQUENCE [LARGE SCALE GENOMIC DNA]</scope>
</reference>
<evidence type="ECO:0000256" key="1">
    <source>
        <dbReference type="SAM" id="MobiDB-lite"/>
    </source>
</evidence>
<accession>A0AAV4TYB4</accession>
<organism evidence="2 3">
    <name type="scientific">Caerostris extrusa</name>
    <name type="common">Bark spider</name>
    <name type="synonym">Caerostris bankana</name>
    <dbReference type="NCBI Taxonomy" id="172846"/>
    <lineage>
        <taxon>Eukaryota</taxon>
        <taxon>Metazoa</taxon>
        <taxon>Ecdysozoa</taxon>
        <taxon>Arthropoda</taxon>
        <taxon>Chelicerata</taxon>
        <taxon>Arachnida</taxon>
        <taxon>Araneae</taxon>
        <taxon>Araneomorphae</taxon>
        <taxon>Entelegynae</taxon>
        <taxon>Araneoidea</taxon>
        <taxon>Araneidae</taxon>
        <taxon>Caerostris</taxon>
    </lineage>
</organism>